<comment type="catalytic activity">
    <reaction evidence="15">
        <text>Xaa-L-Pro dipeptide + H2O = an L-alpha-amino acid + L-proline</text>
        <dbReference type="Rhea" id="RHEA:76407"/>
        <dbReference type="ChEBI" id="CHEBI:15377"/>
        <dbReference type="ChEBI" id="CHEBI:59869"/>
        <dbReference type="ChEBI" id="CHEBI:60039"/>
        <dbReference type="ChEBI" id="CHEBI:195196"/>
        <dbReference type="EC" id="3.4.13.9"/>
    </reaction>
</comment>
<keyword evidence="4" id="KW-0479">Metal-binding</keyword>
<evidence type="ECO:0000256" key="2">
    <source>
        <dbReference type="ARBA" id="ARBA00011738"/>
    </source>
</evidence>
<keyword evidence="3" id="KW-0645">Protease</keyword>
<evidence type="ECO:0000256" key="4">
    <source>
        <dbReference type="ARBA" id="ARBA00022723"/>
    </source>
</evidence>
<evidence type="ECO:0000259" key="16">
    <source>
        <dbReference type="SMART" id="SM01011"/>
    </source>
</evidence>
<evidence type="ECO:0000256" key="11">
    <source>
        <dbReference type="ARBA" id="ARBA00044141"/>
    </source>
</evidence>
<dbReference type="GO" id="GO:0006508">
    <property type="term" value="P:proteolysis"/>
    <property type="evidence" value="ECO:0007669"/>
    <property type="project" value="UniProtKB-KW"/>
</dbReference>
<keyword evidence="8" id="KW-0464">Manganese</keyword>
<protein>
    <recommendedName>
        <fullName evidence="11">Xaa-Pro dipeptidase</fullName>
        <ecNumber evidence="10">3.4.13.9</ecNumber>
    </recommendedName>
    <alternativeName>
        <fullName evidence="14">Imidodipeptidase</fullName>
    </alternativeName>
    <alternativeName>
        <fullName evidence="12">Peptidase D</fullName>
    </alternativeName>
    <alternativeName>
        <fullName evidence="13">Proline dipeptidase</fullName>
    </alternativeName>
</protein>
<dbReference type="SMART" id="SM01011">
    <property type="entry name" value="AMP_N"/>
    <property type="match status" value="1"/>
</dbReference>
<dbReference type="GO" id="GO:0030145">
    <property type="term" value="F:manganese ion binding"/>
    <property type="evidence" value="ECO:0007669"/>
    <property type="project" value="InterPro"/>
</dbReference>
<comment type="similarity">
    <text evidence="9">Belongs to the peptidase M24B family. Eukaryotic-type prolidase subfamily.</text>
</comment>
<comment type="cofactor">
    <cofactor evidence="1">
        <name>Mn(2+)</name>
        <dbReference type="ChEBI" id="CHEBI:29035"/>
    </cofactor>
</comment>
<evidence type="ECO:0000256" key="9">
    <source>
        <dbReference type="ARBA" id="ARBA00043990"/>
    </source>
</evidence>
<organism evidence="17 18">
    <name type="scientific">Monoraphidium neglectum</name>
    <dbReference type="NCBI Taxonomy" id="145388"/>
    <lineage>
        <taxon>Eukaryota</taxon>
        <taxon>Viridiplantae</taxon>
        <taxon>Chlorophyta</taxon>
        <taxon>core chlorophytes</taxon>
        <taxon>Chlorophyceae</taxon>
        <taxon>CS clade</taxon>
        <taxon>Sphaeropleales</taxon>
        <taxon>Selenastraceae</taxon>
        <taxon>Monoraphidium</taxon>
    </lineage>
</organism>
<dbReference type="GeneID" id="25736745"/>
<dbReference type="Pfam" id="PF00557">
    <property type="entry name" value="Peptidase_M24"/>
    <property type="match status" value="1"/>
</dbReference>
<keyword evidence="18" id="KW-1185">Reference proteome</keyword>
<dbReference type="GO" id="GO:0070006">
    <property type="term" value="F:metalloaminopeptidase activity"/>
    <property type="evidence" value="ECO:0007669"/>
    <property type="project" value="InterPro"/>
</dbReference>
<evidence type="ECO:0000256" key="6">
    <source>
        <dbReference type="ARBA" id="ARBA00022997"/>
    </source>
</evidence>
<feature type="domain" description="Aminopeptidase P N-terminal" evidence="16">
    <location>
        <begin position="68"/>
        <end position="224"/>
    </location>
</feature>
<evidence type="ECO:0000256" key="14">
    <source>
        <dbReference type="ARBA" id="ARBA00044351"/>
    </source>
</evidence>
<dbReference type="EMBL" id="KK100727">
    <property type="protein sequence ID" value="KIZ04090.1"/>
    <property type="molecule type" value="Genomic_DNA"/>
</dbReference>
<dbReference type="Pfam" id="PF05195">
    <property type="entry name" value="AMP_N"/>
    <property type="match status" value="1"/>
</dbReference>
<evidence type="ECO:0000256" key="8">
    <source>
        <dbReference type="ARBA" id="ARBA00023211"/>
    </source>
</evidence>
<evidence type="ECO:0000256" key="10">
    <source>
        <dbReference type="ARBA" id="ARBA00044051"/>
    </source>
</evidence>
<dbReference type="GO" id="GO:0102009">
    <property type="term" value="F:proline dipeptidase activity"/>
    <property type="evidence" value="ECO:0007669"/>
    <property type="project" value="UniProtKB-EC"/>
</dbReference>
<dbReference type="SUPFAM" id="SSF53092">
    <property type="entry name" value="Creatinase/prolidase N-terminal domain"/>
    <property type="match status" value="1"/>
</dbReference>
<dbReference type="Proteomes" id="UP000054498">
    <property type="component" value="Unassembled WGS sequence"/>
</dbReference>
<dbReference type="InterPro" id="IPR052433">
    <property type="entry name" value="X-Pro_dipept-like"/>
</dbReference>
<dbReference type="SUPFAM" id="SSF55920">
    <property type="entry name" value="Creatinase/aminopeptidase"/>
    <property type="match status" value="1"/>
</dbReference>
<accession>A0A0D2MMX3</accession>
<evidence type="ECO:0000256" key="5">
    <source>
        <dbReference type="ARBA" id="ARBA00022801"/>
    </source>
</evidence>
<dbReference type="AlphaFoldDB" id="A0A0D2MMX3"/>
<comment type="subunit">
    <text evidence="2">Homodimer.</text>
</comment>
<keyword evidence="7" id="KW-0482">Metalloprotease</keyword>
<dbReference type="InterPro" id="IPR007865">
    <property type="entry name" value="Aminopep_P_N"/>
</dbReference>
<reference evidence="17 18" key="1">
    <citation type="journal article" date="2013" name="BMC Genomics">
        <title>Reconstruction of the lipid metabolism for the microalga Monoraphidium neglectum from its genome sequence reveals characteristics suitable for biofuel production.</title>
        <authorList>
            <person name="Bogen C."/>
            <person name="Al-Dilaimi A."/>
            <person name="Albersmeier A."/>
            <person name="Wichmann J."/>
            <person name="Grundmann M."/>
            <person name="Rupp O."/>
            <person name="Lauersen K.J."/>
            <person name="Blifernez-Klassen O."/>
            <person name="Kalinowski J."/>
            <person name="Goesmann A."/>
            <person name="Mussgnug J.H."/>
            <person name="Kruse O."/>
        </authorList>
    </citation>
    <scope>NUCLEOTIDE SEQUENCE [LARGE SCALE GENOMIC DNA]</scope>
    <source>
        <strain evidence="17 18">SAG 48.87</strain>
    </source>
</reference>
<dbReference type="OrthoDB" id="10261878at2759"/>
<evidence type="ECO:0000256" key="13">
    <source>
        <dbReference type="ARBA" id="ARBA00044284"/>
    </source>
</evidence>
<evidence type="ECO:0000313" key="17">
    <source>
        <dbReference type="EMBL" id="KIZ04090.1"/>
    </source>
</evidence>
<dbReference type="KEGG" id="mng:MNEG_3867"/>
<evidence type="ECO:0000256" key="1">
    <source>
        <dbReference type="ARBA" id="ARBA00001936"/>
    </source>
</evidence>
<evidence type="ECO:0000256" key="3">
    <source>
        <dbReference type="ARBA" id="ARBA00022670"/>
    </source>
</evidence>
<proteinExistence type="inferred from homology"/>
<keyword evidence="5 17" id="KW-0378">Hydrolase</keyword>
<dbReference type="PANTHER" id="PTHR48480">
    <property type="match status" value="1"/>
</dbReference>
<evidence type="ECO:0000256" key="15">
    <source>
        <dbReference type="ARBA" id="ARBA00048994"/>
    </source>
</evidence>
<dbReference type="PANTHER" id="PTHR48480:SF2">
    <property type="entry name" value="PEPTIDASE D"/>
    <property type="match status" value="1"/>
</dbReference>
<dbReference type="STRING" id="145388.A0A0D2MMX3"/>
<dbReference type="InterPro" id="IPR029149">
    <property type="entry name" value="Creatin/AminoP/Spt16_N"/>
</dbReference>
<sequence>MLSASIARAVGYSAVSRVSLKARPYLRKLCRAASSVTPVSSTGSSGGSAPMADPPCFYSMGQGSLKVCRRELHGGARADVVRRMKESGTASGIILLKGGDALPVYTTDGEILFRQVGLGLETGIVNIKFPGALVVEEGYFHYLFGVIEEGFWGAVDTRNGASTLFMPRLPEAYGVWMGELHGPDHYKAKYAVDRVAYVDELAAVLISDAPPCLHVLSGTNTDSGSAVAPPPKPEGLEAVEYETAGLFPAITEARVHKSPLEVEVQRYANQLGSRAHVAMMQACKPGLYEYQLESIFRHSTYFEGGARNQGYTCIAASGPNAAVLHYGHAAAPNDRRIEEGDILLLDMGCEV</sequence>
<dbReference type="RefSeq" id="XP_013903109.1">
    <property type="nucleotide sequence ID" value="XM_014047655.1"/>
</dbReference>
<gene>
    <name evidence="17" type="ORF">MNEG_3867</name>
</gene>
<keyword evidence="6 17" id="KW-0224">Dipeptidase</keyword>
<dbReference type="InterPro" id="IPR036005">
    <property type="entry name" value="Creatinase/aminopeptidase-like"/>
</dbReference>
<evidence type="ECO:0000256" key="12">
    <source>
        <dbReference type="ARBA" id="ARBA00044252"/>
    </source>
</evidence>
<evidence type="ECO:0000256" key="7">
    <source>
        <dbReference type="ARBA" id="ARBA00023049"/>
    </source>
</evidence>
<dbReference type="EC" id="3.4.13.9" evidence="10"/>
<dbReference type="Gene3D" id="3.40.350.10">
    <property type="entry name" value="Creatinase/prolidase N-terminal domain"/>
    <property type="match status" value="1"/>
</dbReference>
<name>A0A0D2MMX3_9CHLO</name>
<dbReference type="InterPro" id="IPR000994">
    <property type="entry name" value="Pept_M24"/>
</dbReference>
<dbReference type="Gene3D" id="3.90.230.10">
    <property type="entry name" value="Creatinase/methionine aminopeptidase superfamily"/>
    <property type="match status" value="1"/>
</dbReference>
<evidence type="ECO:0000313" key="18">
    <source>
        <dbReference type="Proteomes" id="UP000054498"/>
    </source>
</evidence>